<comment type="similarity">
    <text evidence="2 9">Belongs to the eIF-2B alpha/beta/delta subunits family.</text>
</comment>
<evidence type="ECO:0000256" key="1">
    <source>
        <dbReference type="ARBA" id="ARBA00004514"/>
    </source>
</evidence>
<dbReference type="Gene3D" id="3.40.50.10470">
    <property type="entry name" value="Translation initiation factor eif-2b, domain 2"/>
    <property type="match status" value="1"/>
</dbReference>
<evidence type="ECO:0000256" key="4">
    <source>
        <dbReference type="ARBA" id="ARBA00022540"/>
    </source>
</evidence>
<dbReference type="GO" id="GO:0005829">
    <property type="term" value="C:cytosol"/>
    <property type="evidence" value="ECO:0007669"/>
    <property type="project" value="UniProtKB-SubCell"/>
</dbReference>
<proteinExistence type="inferred from homology"/>
<dbReference type="EnsemblMetazoa" id="XM_019916951.1">
    <property type="protein sequence ID" value="XP_019772510.1"/>
    <property type="gene ID" value="LOC109546120"/>
</dbReference>
<keyword evidence="4" id="KW-0396">Initiation factor</keyword>
<dbReference type="PANTHER" id="PTHR10233">
    <property type="entry name" value="TRANSLATION INITIATION FACTOR EIF-2B"/>
    <property type="match status" value="1"/>
</dbReference>
<dbReference type="AlphaFoldDB" id="A0AAR5P5M9"/>
<evidence type="ECO:0000256" key="9">
    <source>
        <dbReference type="RuleBase" id="RU003814"/>
    </source>
</evidence>
<dbReference type="GO" id="GO:0003743">
    <property type="term" value="F:translation initiation factor activity"/>
    <property type="evidence" value="ECO:0007669"/>
    <property type="project" value="UniProtKB-KW"/>
</dbReference>
<protein>
    <recommendedName>
        <fullName evidence="6">Translation initiation factor eIF2B subunit delta</fullName>
    </recommendedName>
    <alternativeName>
        <fullName evidence="7">eIF2B GDP-GTP exchange factor subunit delta</fullName>
    </alternativeName>
</protein>
<organism evidence="11 12">
    <name type="scientific">Dendroctonus ponderosae</name>
    <name type="common">Mountain pine beetle</name>
    <dbReference type="NCBI Taxonomy" id="77166"/>
    <lineage>
        <taxon>Eukaryota</taxon>
        <taxon>Metazoa</taxon>
        <taxon>Ecdysozoa</taxon>
        <taxon>Arthropoda</taxon>
        <taxon>Hexapoda</taxon>
        <taxon>Insecta</taxon>
        <taxon>Pterygota</taxon>
        <taxon>Neoptera</taxon>
        <taxon>Endopterygota</taxon>
        <taxon>Coleoptera</taxon>
        <taxon>Polyphaga</taxon>
        <taxon>Cucujiformia</taxon>
        <taxon>Curculionidae</taxon>
        <taxon>Scolytinae</taxon>
        <taxon>Dendroctonus</taxon>
    </lineage>
</organism>
<comment type="subcellular location">
    <subcellularLocation>
        <location evidence="1">Cytoplasm</location>
        <location evidence="1">Cytosol</location>
    </subcellularLocation>
</comment>
<reference evidence="12" key="1">
    <citation type="journal article" date="2013" name="Genome Biol.">
        <title>Draft genome of the mountain pine beetle, Dendroctonus ponderosae Hopkins, a major forest pest.</title>
        <authorList>
            <person name="Keeling C.I."/>
            <person name="Yuen M.M."/>
            <person name="Liao N.Y."/>
            <person name="Docking T.R."/>
            <person name="Chan S.K."/>
            <person name="Taylor G.A."/>
            <person name="Palmquist D.L."/>
            <person name="Jackman S.D."/>
            <person name="Nguyen A."/>
            <person name="Li M."/>
            <person name="Henderson H."/>
            <person name="Janes J.K."/>
            <person name="Zhao Y."/>
            <person name="Pandoh P."/>
            <person name="Moore R."/>
            <person name="Sperling F.A."/>
            <person name="Huber D.P."/>
            <person name="Birol I."/>
            <person name="Jones S.J."/>
            <person name="Bohlmann J."/>
        </authorList>
    </citation>
    <scope>NUCLEOTIDE SEQUENCE</scope>
</reference>
<accession>A0AAR5P5M9</accession>
<evidence type="ECO:0000256" key="5">
    <source>
        <dbReference type="ARBA" id="ARBA00022917"/>
    </source>
</evidence>
<evidence type="ECO:0000256" key="10">
    <source>
        <dbReference type="SAM" id="MobiDB-lite"/>
    </source>
</evidence>
<dbReference type="InterPro" id="IPR037171">
    <property type="entry name" value="NagB/RpiA_transferase-like"/>
</dbReference>
<keyword evidence="5" id="KW-0648">Protein biosynthesis</keyword>
<feature type="compositionally biased region" description="Basic residues" evidence="10">
    <location>
        <begin position="17"/>
        <end position="28"/>
    </location>
</feature>
<dbReference type="InterPro" id="IPR000649">
    <property type="entry name" value="IF-2B-related"/>
</dbReference>
<evidence type="ECO:0000256" key="8">
    <source>
        <dbReference type="ARBA" id="ARBA00046432"/>
    </source>
</evidence>
<dbReference type="InterPro" id="IPR042529">
    <property type="entry name" value="IF_2B-like_C"/>
</dbReference>
<dbReference type="EnsemblMetazoa" id="XM_019900855.1">
    <property type="protein sequence ID" value="XP_019756414.1"/>
    <property type="gene ID" value="LOC109535042"/>
</dbReference>
<dbReference type="PANTHER" id="PTHR10233:SF14">
    <property type="entry name" value="TRANSLATION INITIATION FACTOR EIF-2B SUBUNIT DELTA"/>
    <property type="match status" value="1"/>
</dbReference>
<evidence type="ECO:0000256" key="7">
    <source>
        <dbReference type="ARBA" id="ARBA00044356"/>
    </source>
</evidence>
<dbReference type="SUPFAM" id="SSF100950">
    <property type="entry name" value="NagB/RpiA/CoA transferase-like"/>
    <property type="match status" value="1"/>
</dbReference>
<evidence type="ECO:0000313" key="11">
    <source>
        <dbReference type="EnsemblMetazoa" id="XP_019756414.1"/>
    </source>
</evidence>
<evidence type="ECO:0000256" key="2">
    <source>
        <dbReference type="ARBA" id="ARBA00007251"/>
    </source>
</evidence>
<evidence type="ECO:0000256" key="3">
    <source>
        <dbReference type="ARBA" id="ARBA00022490"/>
    </source>
</evidence>
<dbReference type="Pfam" id="PF01008">
    <property type="entry name" value="IF-2B"/>
    <property type="match status" value="1"/>
</dbReference>
<comment type="subunit">
    <text evidence="8">Component of the translation initiation factor 2B (eIF2B) complex which is a heterodecamer of two sets of five different subunits: alpha, beta, gamma, delta and epsilon. Subunits alpha, beta and delta comprise a regulatory subcomplex and subunits epsilon and gamma comprise a catalytic subcomplex. Within the complex, the hexameric regulatory complex resides at the center, with the two heterodimeric catalytic subcomplexes bound on opposite sides.</text>
</comment>
<reference evidence="11" key="2">
    <citation type="submission" date="2024-08" db="UniProtKB">
        <authorList>
            <consortium name="EnsemblMetazoa"/>
        </authorList>
    </citation>
    <scope>IDENTIFICATION</scope>
</reference>
<evidence type="ECO:0000313" key="12">
    <source>
        <dbReference type="Proteomes" id="UP000019118"/>
    </source>
</evidence>
<sequence length="499" mass="55637">MNLDDSTVSAPGDQTKNKHKPTKAKKTKDQKQTGLKAAVVPLDGTANDKLTEKQLRKLEWEKKLAEQKKDSADGMEAVSKAALKAKRREQQEAQRQAKEVKVAAKHEPVDKLCGNLVSVTSETDIKLPVAPQAKKLPGKSNPRLKKSSRKHVQWVQHLYSLPNPEYSSKLVNFNGVHPSFVKLGVWYSERVILGSNERCFALLGAIKTLIEDIETPPTQDFYRHVEDMLQSCTNYLQECRPFAVSMSNALRSFKLQLRPVDSSLSDEEKRARLLGAIETYISNDMVKAWDAICLRVNEKIWEEDVILTYGCSSLISKILLRAKNNGKNFSVIIADSRPLLEGRELLRRLVSAHIKCSYVLNDHHSSVMKRASKVLVGAHALLTNGCLMSRIGTAQLALAAHNFNKPVLVCCEIYKFSERVQTDSFEYNDIGDPDLLYSVDGSSAPSPLRSYRNSSKLDTLNLLYDITPPHLITGVATESAILPCTSVPAILRINSAENM</sequence>
<name>A0AAR5P5M9_DENPD</name>
<keyword evidence="3" id="KW-0963">Cytoplasm</keyword>
<dbReference type="Proteomes" id="UP000019118">
    <property type="component" value="Unassembled WGS sequence"/>
</dbReference>
<feature type="region of interest" description="Disordered" evidence="10">
    <location>
        <begin position="1"/>
        <end position="51"/>
    </location>
</feature>
<evidence type="ECO:0000256" key="6">
    <source>
        <dbReference type="ARBA" id="ARBA00044147"/>
    </source>
</evidence>
<keyword evidence="12" id="KW-1185">Reference proteome</keyword>